<reference evidence="2" key="1">
    <citation type="submission" date="2022-06" db="EMBL/GenBank/DDBJ databases">
        <authorList>
            <consortium name="SYNGENTA / RWTH Aachen University"/>
        </authorList>
    </citation>
    <scope>NUCLEOTIDE SEQUENCE</scope>
</reference>
<gene>
    <name evidence="2" type="ORF">PPACK8108_LOCUS25255</name>
</gene>
<sequence>MTEASLKRSAKASFSTEAHVASQSDDSSLSSHTDDLLINPKAGIGPAPDCKSNEPWLAMQSRRVPTINGGLPSYDSPRRQSSSPLPKWIENFYVWIYDQPVTSPITAGHPLEGITGEIRQLESIDWLIKLTLKNLTRANNNEVAGIKRPRMRMRKRITINNPLTGLVRQILKLAPIDFFFDCYWGEGGVDDRVVGCILRLEAKEWGIVSMKTTERLKREGKGNKASFRRGKTRMTAPGAHDQTQIMMETVARLVIGQTPEPLIKIRKIVVVVKDKCNINFGHFDTLVKQMEAISILLHHFLTSLKRANDRLRHMLPRPMG</sequence>
<dbReference type="AlphaFoldDB" id="A0AAV0BUA8"/>
<evidence type="ECO:0000313" key="2">
    <source>
        <dbReference type="EMBL" id="CAH7690032.1"/>
    </source>
</evidence>
<organism evidence="2 3">
    <name type="scientific">Phakopsora pachyrhizi</name>
    <name type="common">Asian soybean rust disease fungus</name>
    <dbReference type="NCBI Taxonomy" id="170000"/>
    <lineage>
        <taxon>Eukaryota</taxon>
        <taxon>Fungi</taxon>
        <taxon>Dikarya</taxon>
        <taxon>Basidiomycota</taxon>
        <taxon>Pucciniomycotina</taxon>
        <taxon>Pucciniomycetes</taxon>
        <taxon>Pucciniales</taxon>
        <taxon>Phakopsoraceae</taxon>
        <taxon>Phakopsora</taxon>
    </lineage>
</organism>
<dbReference type="Proteomes" id="UP001153365">
    <property type="component" value="Unassembled WGS sequence"/>
</dbReference>
<protein>
    <submittedName>
        <fullName evidence="2">Uncharacterized protein</fullName>
    </submittedName>
</protein>
<evidence type="ECO:0000256" key="1">
    <source>
        <dbReference type="SAM" id="MobiDB-lite"/>
    </source>
</evidence>
<feature type="region of interest" description="Disordered" evidence="1">
    <location>
        <begin position="1"/>
        <end position="54"/>
    </location>
</feature>
<comment type="caution">
    <text evidence="2">The sequence shown here is derived from an EMBL/GenBank/DDBJ whole genome shotgun (WGS) entry which is preliminary data.</text>
</comment>
<evidence type="ECO:0000313" key="3">
    <source>
        <dbReference type="Proteomes" id="UP001153365"/>
    </source>
</evidence>
<proteinExistence type="predicted"/>
<keyword evidence="3" id="KW-1185">Reference proteome</keyword>
<feature type="compositionally biased region" description="Low complexity" evidence="1">
    <location>
        <begin position="22"/>
        <end position="31"/>
    </location>
</feature>
<accession>A0AAV0BUA8</accession>
<name>A0AAV0BUA8_PHAPC</name>
<dbReference type="EMBL" id="CALTRL010006186">
    <property type="protein sequence ID" value="CAH7690032.1"/>
    <property type="molecule type" value="Genomic_DNA"/>
</dbReference>